<comment type="caution">
    <text evidence="5">The sequence shown here is derived from an EMBL/GenBank/DDBJ whole genome shotgun (WGS) entry which is preliminary data.</text>
</comment>
<dbReference type="EMBL" id="JACOSL010000039">
    <property type="protein sequence ID" value="MBI1756758.1"/>
    <property type="molecule type" value="Genomic_DNA"/>
</dbReference>
<evidence type="ECO:0000256" key="2">
    <source>
        <dbReference type="ARBA" id="ARBA00022679"/>
    </source>
</evidence>
<evidence type="ECO:0000313" key="6">
    <source>
        <dbReference type="Proteomes" id="UP000727962"/>
    </source>
</evidence>
<protein>
    <submittedName>
        <fullName evidence="5">Class I SAM-dependent methyltransferase</fullName>
    </submittedName>
</protein>
<evidence type="ECO:0000256" key="3">
    <source>
        <dbReference type="ARBA" id="ARBA00022691"/>
    </source>
</evidence>
<dbReference type="Gene3D" id="2.20.130.10">
    <property type="entry name" value="CAC2371-like domains"/>
    <property type="match status" value="1"/>
</dbReference>
<dbReference type="GO" id="GO:0032259">
    <property type="term" value="P:methylation"/>
    <property type="evidence" value="ECO:0007669"/>
    <property type="project" value="UniProtKB-KW"/>
</dbReference>
<dbReference type="Gene3D" id="3.40.50.150">
    <property type="entry name" value="Vaccinia Virus protein VP39"/>
    <property type="match status" value="1"/>
</dbReference>
<dbReference type="PANTHER" id="PTHR43464">
    <property type="entry name" value="METHYLTRANSFERASE"/>
    <property type="match status" value="1"/>
</dbReference>
<evidence type="ECO:0000313" key="5">
    <source>
        <dbReference type="EMBL" id="MBI1756758.1"/>
    </source>
</evidence>
<name>A0A931LSQ2_FIMGI</name>
<accession>A0A931LSQ2</accession>
<dbReference type="InterPro" id="IPR029063">
    <property type="entry name" value="SAM-dependent_MTases_sf"/>
</dbReference>
<dbReference type="CDD" id="cd02440">
    <property type="entry name" value="AdoMet_MTases"/>
    <property type="match status" value="1"/>
</dbReference>
<proteinExistence type="predicted"/>
<dbReference type="InterPro" id="IPR041698">
    <property type="entry name" value="Methyltransf_25"/>
</dbReference>
<keyword evidence="2" id="KW-0808">Transferase</keyword>
<evidence type="ECO:0000259" key="4">
    <source>
        <dbReference type="Pfam" id="PF13649"/>
    </source>
</evidence>
<organism evidence="5 6">
    <name type="scientific">Fimbriimonas ginsengisoli</name>
    <dbReference type="NCBI Taxonomy" id="1005039"/>
    <lineage>
        <taxon>Bacteria</taxon>
        <taxon>Bacillati</taxon>
        <taxon>Armatimonadota</taxon>
        <taxon>Fimbriimonadia</taxon>
        <taxon>Fimbriimonadales</taxon>
        <taxon>Fimbriimonadaceae</taxon>
        <taxon>Fimbriimonas</taxon>
    </lineage>
</organism>
<dbReference type="GO" id="GO:0008168">
    <property type="term" value="F:methyltransferase activity"/>
    <property type="evidence" value="ECO:0007669"/>
    <property type="project" value="UniProtKB-KW"/>
</dbReference>
<dbReference type="SUPFAM" id="SSF53335">
    <property type="entry name" value="S-adenosyl-L-methionine-dependent methyltransferases"/>
    <property type="match status" value="1"/>
</dbReference>
<keyword evidence="1 5" id="KW-0489">Methyltransferase</keyword>
<dbReference type="AlphaFoldDB" id="A0A931LSQ2"/>
<sequence>MFSKSEAFYDAMYSFKDYVGEAERLEDLIQARCPKAASLLDVACGTGMHLAVLKRKFRCAGMDLDPQMIDIASRRNPEVEFRVGDMRDFDFGRRFDVITCLFSSIGYAQTVDGLNSAVACQARHLTPGGLLMVEPWIEPKAFIDNHLGSLYVDHDDLKVARIHVSRREGGRSIIDFNYLVGTPQGVDHFVERHEMGLFTETDYRGAFEAAGLAPERDPEGLIGRGLYIGLKPAS</sequence>
<dbReference type="PANTHER" id="PTHR43464:SF19">
    <property type="entry name" value="UBIQUINONE BIOSYNTHESIS O-METHYLTRANSFERASE, MITOCHONDRIAL"/>
    <property type="match status" value="1"/>
</dbReference>
<dbReference type="Proteomes" id="UP000727962">
    <property type="component" value="Unassembled WGS sequence"/>
</dbReference>
<reference evidence="5" key="1">
    <citation type="submission" date="2020-07" db="EMBL/GenBank/DDBJ databases">
        <title>Huge and variable diversity of episymbiotic CPR bacteria and DPANN archaea in groundwater ecosystems.</title>
        <authorList>
            <person name="He C.Y."/>
            <person name="Keren R."/>
            <person name="Whittaker M."/>
            <person name="Farag I.F."/>
            <person name="Doudna J."/>
            <person name="Cate J.H.D."/>
            <person name="Banfield J.F."/>
        </authorList>
    </citation>
    <scope>NUCLEOTIDE SEQUENCE</scope>
    <source>
        <strain evidence="5">NC_groundwater_17_Pr7_B-0.1um_64_12</strain>
    </source>
</reference>
<keyword evidence="3" id="KW-0949">S-adenosyl-L-methionine</keyword>
<feature type="domain" description="Methyltransferase" evidence="4">
    <location>
        <begin position="40"/>
        <end position="129"/>
    </location>
</feature>
<gene>
    <name evidence="5" type="ORF">HYR64_06590</name>
</gene>
<evidence type="ECO:0000256" key="1">
    <source>
        <dbReference type="ARBA" id="ARBA00022603"/>
    </source>
</evidence>
<dbReference type="Pfam" id="PF13649">
    <property type="entry name" value="Methyltransf_25"/>
    <property type="match status" value="1"/>
</dbReference>